<protein>
    <submittedName>
        <fullName evidence="3">SDR family oxidoreductase</fullName>
    </submittedName>
</protein>
<reference evidence="3" key="1">
    <citation type="submission" date="2021-01" db="EMBL/GenBank/DDBJ databases">
        <title>Modified the classification status of verrucomicrobia.</title>
        <authorList>
            <person name="Feng X."/>
        </authorList>
    </citation>
    <scope>NUCLEOTIDE SEQUENCE</scope>
    <source>
        <strain evidence="3">KCTC 22201</strain>
    </source>
</reference>
<dbReference type="Proteomes" id="UP000658278">
    <property type="component" value="Unassembled WGS sequence"/>
</dbReference>
<dbReference type="PANTHER" id="PTHR43477:SF1">
    <property type="entry name" value="DIHYDROANTICAPSIN 7-DEHYDROGENASE"/>
    <property type="match status" value="1"/>
</dbReference>
<accession>A0A934RAD4</accession>
<dbReference type="PANTHER" id="PTHR43477">
    <property type="entry name" value="DIHYDROANTICAPSIN 7-DEHYDROGENASE"/>
    <property type="match status" value="1"/>
</dbReference>
<keyword evidence="2" id="KW-0560">Oxidoreductase</keyword>
<comment type="caution">
    <text evidence="3">The sequence shown here is derived from an EMBL/GenBank/DDBJ whole genome shotgun (WGS) entry which is preliminary data.</text>
</comment>
<dbReference type="Pfam" id="PF13561">
    <property type="entry name" value="adh_short_C2"/>
    <property type="match status" value="1"/>
</dbReference>
<dbReference type="PRINTS" id="PR00081">
    <property type="entry name" value="GDHRDH"/>
</dbReference>
<dbReference type="AlphaFoldDB" id="A0A934RAD4"/>
<evidence type="ECO:0000313" key="3">
    <source>
        <dbReference type="EMBL" id="MBK1825729.1"/>
    </source>
</evidence>
<dbReference type="EMBL" id="JAENII010000001">
    <property type="protein sequence ID" value="MBK1825729.1"/>
    <property type="molecule type" value="Genomic_DNA"/>
</dbReference>
<evidence type="ECO:0000256" key="2">
    <source>
        <dbReference type="ARBA" id="ARBA00023002"/>
    </source>
</evidence>
<dbReference type="InterPro" id="IPR051122">
    <property type="entry name" value="SDR_DHRS6-like"/>
</dbReference>
<comment type="similarity">
    <text evidence="1">Belongs to the short-chain dehydrogenases/reductases (SDR) family.</text>
</comment>
<keyword evidence="4" id="KW-1185">Reference proteome</keyword>
<gene>
    <name evidence="3" type="ORF">JIN81_01750</name>
</gene>
<proteinExistence type="inferred from homology"/>
<dbReference type="SUPFAM" id="SSF51735">
    <property type="entry name" value="NAD(P)-binding Rossmann-fold domains"/>
    <property type="match status" value="1"/>
</dbReference>
<dbReference type="InterPro" id="IPR002347">
    <property type="entry name" value="SDR_fam"/>
</dbReference>
<name>A0A934RAD4_9BACT</name>
<dbReference type="InterPro" id="IPR036291">
    <property type="entry name" value="NAD(P)-bd_dom_sf"/>
</dbReference>
<sequence length="218" mass="22785">MGLETVRRLKAAEVPMMAAARTPGPLEELGIPTQAFDAGQGVNLDLPERLSGCVYFPGSINLKPFHRFEPADFLSEIQTNLIGAVSVLQAAMPSLKASESASVVLFSTVAVAQGMPFHTSVAAAKGAVEGFARALAAEWAPKVRVNVIAPSLTDTPLAGSLLSSDAKREASAKRHPSQSIGSPTDVAALVEFLLSDASKFITGQVIRPDGGLSSLRTF</sequence>
<evidence type="ECO:0000313" key="4">
    <source>
        <dbReference type="Proteomes" id="UP000658278"/>
    </source>
</evidence>
<organism evidence="3 4">
    <name type="scientific">Haloferula rosea</name>
    <dbReference type="NCBI Taxonomy" id="490093"/>
    <lineage>
        <taxon>Bacteria</taxon>
        <taxon>Pseudomonadati</taxon>
        <taxon>Verrucomicrobiota</taxon>
        <taxon>Verrucomicrobiia</taxon>
        <taxon>Verrucomicrobiales</taxon>
        <taxon>Verrucomicrobiaceae</taxon>
        <taxon>Haloferula</taxon>
    </lineage>
</organism>
<dbReference type="GO" id="GO:0016491">
    <property type="term" value="F:oxidoreductase activity"/>
    <property type="evidence" value="ECO:0007669"/>
    <property type="project" value="UniProtKB-KW"/>
</dbReference>
<evidence type="ECO:0000256" key="1">
    <source>
        <dbReference type="ARBA" id="ARBA00006484"/>
    </source>
</evidence>
<dbReference type="CDD" id="cd05233">
    <property type="entry name" value="SDR_c"/>
    <property type="match status" value="1"/>
</dbReference>
<dbReference type="Gene3D" id="3.40.50.720">
    <property type="entry name" value="NAD(P)-binding Rossmann-like Domain"/>
    <property type="match status" value="1"/>
</dbReference>